<keyword evidence="3" id="KW-1185">Reference proteome</keyword>
<organism evidence="2 3">
    <name type="scientific">Thanatephorus cucumeris (strain AG1-IA)</name>
    <name type="common">Rice sheath blight fungus</name>
    <name type="synonym">Rhizoctonia solani</name>
    <dbReference type="NCBI Taxonomy" id="983506"/>
    <lineage>
        <taxon>Eukaryota</taxon>
        <taxon>Fungi</taxon>
        <taxon>Dikarya</taxon>
        <taxon>Basidiomycota</taxon>
        <taxon>Agaricomycotina</taxon>
        <taxon>Agaricomycetes</taxon>
        <taxon>Cantharellales</taxon>
        <taxon>Ceratobasidiaceae</taxon>
        <taxon>Rhizoctonia</taxon>
        <taxon>Rhizoctonia solani AG-1</taxon>
    </lineage>
</organism>
<dbReference type="EMBL" id="AFRT01000858">
    <property type="protein sequence ID" value="ELU42333.1"/>
    <property type="molecule type" value="Genomic_DNA"/>
</dbReference>
<keyword evidence="1" id="KW-0812">Transmembrane</keyword>
<proteinExistence type="predicted"/>
<accession>L8WZZ6</accession>
<dbReference type="Proteomes" id="UP000011668">
    <property type="component" value="Unassembled WGS sequence"/>
</dbReference>
<keyword evidence="1" id="KW-0472">Membrane</keyword>
<sequence length="108" mass="12148">MDIFGSSQRSAFSRSHTRCYVVDLVLAGKPSCTIVATTVHTPGAIWARIEAIICKPVLPGWVITLSTPRYDGMQANTRDLLAFVAPFGFWYFYLVDIIVNSDIDYIWE</sequence>
<evidence type="ECO:0000256" key="1">
    <source>
        <dbReference type="SAM" id="Phobius"/>
    </source>
</evidence>
<evidence type="ECO:0000313" key="3">
    <source>
        <dbReference type="Proteomes" id="UP000011668"/>
    </source>
</evidence>
<reference evidence="2 3" key="1">
    <citation type="journal article" date="2013" name="Nat. Commun.">
        <title>The evolution and pathogenic mechanisms of the rice sheath blight pathogen.</title>
        <authorList>
            <person name="Zheng A."/>
            <person name="Lin R."/>
            <person name="Xu L."/>
            <person name="Qin P."/>
            <person name="Tang C."/>
            <person name="Ai P."/>
            <person name="Zhang D."/>
            <person name="Liu Y."/>
            <person name="Sun Z."/>
            <person name="Feng H."/>
            <person name="Wang Y."/>
            <person name="Chen Y."/>
            <person name="Liang X."/>
            <person name="Fu R."/>
            <person name="Li Q."/>
            <person name="Zhang J."/>
            <person name="Yu X."/>
            <person name="Xie Z."/>
            <person name="Ding L."/>
            <person name="Guan P."/>
            <person name="Tang J."/>
            <person name="Liang Y."/>
            <person name="Wang S."/>
            <person name="Deng Q."/>
            <person name="Li S."/>
            <person name="Zhu J."/>
            <person name="Wang L."/>
            <person name="Liu H."/>
            <person name="Li P."/>
        </authorList>
    </citation>
    <scope>NUCLEOTIDE SEQUENCE [LARGE SCALE GENOMIC DNA]</scope>
    <source>
        <strain evidence="3">AG-1 IA</strain>
    </source>
</reference>
<gene>
    <name evidence="2" type="ORF">AG1IA_03638</name>
</gene>
<evidence type="ECO:0000313" key="2">
    <source>
        <dbReference type="EMBL" id="ELU42333.1"/>
    </source>
</evidence>
<feature type="transmembrane region" description="Helical" evidence="1">
    <location>
        <begin position="80"/>
        <end position="99"/>
    </location>
</feature>
<dbReference type="AlphaFoldDB" id="L8WZZ6"/>
<keyword evidence="1" id="KW-1133">Transmembrane helix</keyword>
<comment type="caution">
    <text evidence="2">The sequence shown here is derived from an EMBL/GenBank/DDBJ whole genome shotgun (WGS) entry which is preliminary data.</text>
</comment>
<dbReference type="HOGENOM" id="CLU_2198799_0_0_1"/>
<name>L8WZZ6_THACA</name>
<protein>
    <submittedName>
        <fullName evidence="2">Uncharacterized protein</fullName>
    </submittedName>
</protein>